<evidence type="ECO:0000256" key="13">
    <source>
        <dbReference type="ARBA" id="ARBA00047359"/>
    </source>
</evidence>
<dbReference type="InterPro" id="IPR011761">
    <property type="entry name" value="ATP-grasp"/>
</dbReference>
<evidence type="ECO:0000256" key="14">
    <source>
        <dbReference type="ARBA" id="ARBA00048816"/>
    </source>
</evidence>
<dbReference type="SUPFAM" id="SSF56059">
    <property type="entry name" value="Glutathione synthetase ATP-binding domain-like"/>
    <property type="match status" value="1"/>
</dbReference>
<reference evidence="17 18" key="2">
    <citation type="submission" date="2018-11" db="EMBL/GenBank/DDBJ databases">
        <authorList>
            <consortium name="Pathogen Informatics"/>
        </authorList>
    </citation>
    <scope>NUCLEOTIDE SEQUENCE [LARGE SCALE GENOMIC DNA]</scope>
    <source>
        <strain evidence="17">Dakar</strain>
        <strain evidence="18">Dakar, Senegal</strain>
    </source>
</reference>
<dbReference type="GO" id="GO:0006541">
    <property type="term" value="P:glutamine metabolic process"/>
    <property type="evidence" value="ECO:0007669"/>
    <property type="project" value="TreeGrafter"/>
</dbReference>
<dbReference type="GO" id="GO:0004151">
    <property type="term" value="F:dihydroorotase activity"/>
    <property type="evidence" value="ECO:0007669"/>
    <property type="project" value="TreeGrafter"/>
</dbReference>
<keyword evidence="5" id="KW-0436">Ligase</keyword>
<evidence type="ECO:0000256" key="15">
    <source>
        <dbReference type="PROSITE-ProRule" id="PRU00409"/>
    </source>
</evidence>
<keyword evidence="12" id="KW-0464">Manganese</keyword>
<keyword evidence="7" id="KW-0479">Metal-binding</keyword>
<comment type="similarity">
    <text evidence="3">Belongs to the CarB family.</text>
</comment>
<dbReference type="PROSITE" id="PS00867">
    <property type="entry name" value="CPSASE_2"/>
    <property type="match status" value="1"/>
</dbReference>
<name>A0A183JCF5_9TREM</name>
<comment type="pathway">
    <text evidence="2">Amino-acid biosynthesis; L-arginine biosynthesis; carbamoyl phosphate from bicarbonate: step 1/1.</text>
</comment>
<evidence type="ECO:0000313" key="18">
    <source>
        <dbReference type="Proteomes" id="UP000279833"/>
    </source>
</evidence>
<keyword evidence="18" id="KW-1185">Reference proteome</keyword>
<evidence type="ECO:0000313" key="17">
    <source>
        <dbReference type="EMBL" id="VDO61105.1"/>
    </source>
</evidence>
<dbReference type="InterPro" id="IPR006680">
    <property type="entry name" value="Amidohydro-rel"/>
</dbReference>
<dbReference type="Pfam" id="PF01979">
    <property type="entry name" value="Amidohydro_1"/>
    <property type="match status" value="1"/>
</dbReference>
<dbReference type="GO" id="GO:0004088">
    <property type="term" value="F:carbamoyl-phosphate synthase (glutamine-hydrolyzing) activity"/>
    <property type="evidence" value="ECO:0007669"/>
    <property type="project" value="UniProtKB-EC"/>
</dbReference>
<feature type="domain" description="ATP-grasp" evidence="16">
    <location>
        <begin position="117"/>
        <end position="308"/>
    </location>
</feature>
<dbReference type="Gene3D" id="3.40.50.20">
    <property type="match status" value="1"/>
</dbReference>
<evidence type="ECO:0000256" key="9">
    <source>
        <dbReference type="ARBA" id="ARBA00022741"/>
    </source>
</evidence>
<proteinExistence type="inferred from homology"/>
<accession>A0A183JCF5</accession>
<dbReference type="FunFam" id="3.30.1490.20:FF:000001">
    <property type="entry name" value="Carbamoyl-phosphate synthase large chain"/>
    <property type="match status" value="1"/>
</dbReference>
<evidence type="ECO:0000256" key="7">
    <source>
        <dbReference type="ARBA" id="ARBA00022723"/>
    </source>
</evidence>
<evidence type="ECO:0000256" key="11">
    <source>
        <dbReference type="ARBA" id="ARBA00022840"/>
    </source>
</evidence>
<dbReference type="Proteomes" id="UP000279833">
    <property type="component" value="Unassembled WGS sequence"/>
</dbReference>
<dbReference type="InterPro" id="IPR013815">
    <property type="entry name" value="ATP_grasp_subdomain_1"/>
</dbReference>
<dbReference type="InterPro" id="IPR005483">
    <property type="entry name" value="CPSase_dom"/>
</dbReference>
<evidence type="ECO:0000313" key="19">
    <source>
        <dbReference type="WBParaSite" id="SCUD_0000036201-mRNA-1"/>
    </source>
</evidence>
<dbReference type="WBParaSite" id="SCUD_0000036201-mRNA-1">
    <property type="protein sequence ID" value="SCUD_0000036201-mRNA-1"/>
    <property type="gene ID" value="SCUD_0000036201"/>
</dbReference>
<dbReference type="Gene3D" id="3.40.50.1380">
    <property type="entry name" value="Methylglyoxal synthase-like domain"/>
    <property type="match status" value="1"/>
</dbReference>
<dbReference type="PROSITE" id="PS00483">
    <property type="entry name" value="DIHYDROOROTASE_2"/>
    <property type="match status" value="1"/>
</dbReference>
<dbReference type="Pfam" id="PF25596">
    <property type="entry name" value="CPSase_L_D1"/>
    <property type="match status" value="1"/>
</dbReference>
<dbReference type="PANTHER" id="PTHR11405:SF5">
    <property type="entry name" value="CAD PROTEIN"/>
    <property type="match status" value="1"/>
</dbReference>
<dbReference type="FunFam" id="3.20.20.140:FF:000036">
    <property type="entry name" value="Carbamoyl-phosphate synthase large chain"/>
    <property type="match status" value="1"/>
</dbReference>
<gene>
    <name evidence="17" type="ORF">SCUD_LOCUS363</name>
</gene>
<dbReference type="FunFam" id="3.40.50.20:FF:000002">
    <property type="entry name" value="Carbamoyl-phosphate synthase large chain"/>
    <property type="match status" value="1"/>
</dbReference>
<keyword evidence="11 15" id="KW-0067">ATP-binding</keyword>
<dbReference type="InterPro" id="IPR011059">
    <property type="entry name" value="Metal-dep_hydrolase_composite"/>
</dbReference>
<evidence type="ECO:0000256" key="3">
    <source>
        <dbReference type="ARBA" id="ARBA00009799"/>
    </source>
</evidence>
<dbReference type="GO" id="GO:0046872">
    <property type="term" value="F:metal ion binding"/>
    <property type="evidence" value="ECO:0007669"/>
    <property type="project" value="UniProtKB-KW"/>
</dbReference>
<dbReference type="EMBL" id="UZAK01000230">
    <property type="protein sequence ID" value="VDO61105.1"/>
    <property type="molecule type" value="Genomic_DNA"/>
</dbReference>
<evidence type="ECO:0000256" key="8">
    <source>
        <dbReference type="ARBA" id="ARBA00022737"/>
    </source>
</evidence>
<dbReference type="GO" id="GO:0006526">
    <property type="term" value="P:L-arginine biosynthetic process"/>
    <property type="evidence" value="ECO:0007669"/>
    <property type="project" value="UniProtKB-KW"/>
</dbReference>
<dbReference type="GO" id="GO:0005524">
    <property type="term" value="F:ATP binding"/>
    <property type="evidence" value="ECO:0007669"/>
    <property type="project" value="UniProtKB-UniRule"/>
</dbReference>
<comment type="catalytic activity">
    <reaction evidence="13">
        <text>hydrogencarbonate + NH4(+) + 2 ATP = carbamoyl phosphate + 2 ADP + phosphate + 2 H(+)</text>
        <dbReference type="Rhea" id="RHEA:18029"/>
        <dbReference type="ChEBI" id="CHEBI:15378"/>
        <dbReference type="ChEBI" id="CHEBI:17544"/>
        <dbReference type="ChEBI" id="CHEBI:28938"/>
        <dbReference type="ChEBI" id="CHEBI:30616"/>
        <dbReference type="ChEBI" id="CHEBI:43474"/>
        <dbReference type="ChEBI" id="CHEBI:58228"/>
        <dbReference type="ChEBI" id="CHEBI:456216"/>
        <dbReference type="EC" id="6.3.4.16"/>
    </reaction>
</comment>
<dbReference type="GO" id="GO:0006228">
    <property type="term" value="P:UTP biosynthetic process"/>
    <property type="evidence" value="ECO:0007669"/>
    <property type="project" value="TreeGrafter"/>
</dbReference>
<comment type="cofactor">
    <cofactor evidence="1">
        <name>Zn(2+)</name>
        <dbReference type="ChEBI" id="CHEBI:29105"/>
    </cofactor>
</comment>
<dbReference type="Gene3D" id="3.30.470.20">
    <property type="entry name" value="ATP-grasp fold, B domain"/>
    <property type="match status" value="1"/>
</dbReference>
<evidence type="ECO:0000256" key="10">
    <source>
        <dbReference type="ARBA" id="ARBA00022801"/>
    </source>
</evidence>
<dbReference type="Pfam" id="PF02786">
    <property type="entry name" value="CPSase_L_D2"/>
    <property type="match status" value="1"/>
</dbReference>
<dbReference type="GO" id="GO:0019240">
    <property type="term" value="P:citrulline biosynthetic process"/>
    <property type="evidence" value="ECO:0007669"/>
    <property type="project" value="TreeGrafter"/>
</dbReference>
<dbReference type="Gene3D" id="3.20.20.140">
    <property type="entry name" value="Metal-dependent hydrolases"/>
    <property type="match status" value="1"/>
</dbReference>
<sequence>MVLGSGVYRIGSSVEFDWCAVGCVKELRRLGWKTVIINCNPETVSTDFDMCDRLYFDELSLERVLDIYEFESPIGVIVSMGGQTPNNIAMPMHRLGVPILGTSAESIDNAENRFKFSRLLDCIGLSQPRWKELTDIDSAKAFCEEVGYPCLVRPSYVLSGAAMNVANDHDQLITFLTAAKNISPEHPVVISQFILDAKEIDVDAVAQSGRLVAMAVSEHVENAGVHSGDATLVTPPQDLNEETLKLIKELVRALADELEVSGPFNLQLLAKDNRLLIIEANLRVSRSFPFVSKTLKYDFIAAATRAILGAARDSIHPPFDTHSSKVERLSLSKSFLEPSVNVLENTVGYVGVKVPVFSFARLLGADVLLGVEMVSTGEVACFGVDRYEAYLLAQAAALCNTNGLLPKPGDNVFLSIGSYRHKLEMLPSLSLKKVGSRRLSAFVTRGYQTRRLAVDTNVPLLTDVKLAKLLIEALYRYFHGQNANKTVIKSEDNEYNVYKQSFLHRLLPLHSITSSQIIYLPGLIDIHVHTRDPGMEYKEDWTSVTKAALAGGIVTILAMPNTDPAIVDEDTFNIMSRNATSKACCDYGLYVGASSENASTISSLSHKAVGLKMYLNETFTCLSLGNKLNIWRQHFENWPSDRPICCHAEGETIAAVILLAEITGRSVHICHVARRAEIELIRDAKQRGLKVTCEVCPHHLFLTADDLPQEGGWNEVRPRLGTADDINALWANINTIDCFATDHAPHTISEKSKVSGAPPGFPGLETMLSLLLTAMYNGRLTLTELIERLYINPYKIFGIPTAHTLYEAVNSVSRGIYGETWVEVDMSAEWRIPGAAWETKSESAPSFFTRANWSPFAGRVVRGQVRRVMLRGHLAFVDGRGMTNLFVFFIFTV</sequence>
<dbReference type="InterPro" id="IPR005479">
    <property type="entry name" value="CPAse_ATP-bd"/>
</dbReference>
<keyword evidence="9 15" id="KW-0547">Nucleotide-binding</keyword>
<dbReference type="SUPFAM" id="SSF51338">
    <property type="entry name" value="Composite domain of metallo-dependent hydrolases"/>
    <property type="match status" value="1"/>
</dbReference>
<keyword evidence="10" id="KW-0378">Hydrolase</keyword>
<dbReference type="SUPFAM" id="SSF52440">
    <property type="entry name" value="PreATP-grasp domain"/>
    <property type="match status" value="1"/>
</dbReference>
<dbReference type="PANTHER" id="PTHR11405">
    <property type="entry name" value="CARBAMOYLTRANSFERASE FAMILY MEMBER"/>
    <property type="match status" value="1"/>
</dbReference>
<evidence type="ECO:0000256" key="5">
    <source>
        <dbReference type="ARBA" id="ARBA00022598"/>
    </source>
</evidence>
<organism evidence="19">
    <name type="scientific">Schistosoma curassoni</name>
    <dbReference type="NCBI Taxonomy" id="6186"/>
    <lineage>
        <taxon>Eukaryota</taxon>
        <taxon>Metazoa</taxon>
        <taxon>Spiralia</taxon>
        <taxon>Lophotrochozoa</taxon>
        <taxon>Platyhelminthes</taxon>
        <taxon>Trematoda</taxon>
        <taxon>Digenea</taxon>
        <taxon>Strigeidida</taxon>
        <taxon>Schistosomatoidea</taxon>
        <taxon>Schistosomatidae</taxon>
        <taxon>Schistosoma</taxon>
    </lineage>
</organism>
<evidence type="ECO:0000256" key="6">
    <source>
        <dbReference type="ARBA" id="ARBA00022605"/>
    </source>
</evidence>
<evidence type="ECO:0000256" key="4">
    <source>
        <dbReference type="ARBA" id="ARBA00022571"/>
    </source>
</evidence>
<dbReference type="FunFam" id="3.30.470.20:FF:000026">
    <property type="entry name" value="Carbamoyl-phosphate synthase large chain"/>
    <property type="match status" value="1"/>
</dbReference>
<dbReference type="PROSITE" id="PS50975">
    <property type="entry name" value="ATP_GRASP"/>
    <property type="match status" value="1"/>
</dbReference>
<dbReference type="GO" id="GO:0004087">
    <property type="term" value="F:carbamoyl-phosphate synthase (ammonia) activity"/>
    <property type="evidence" value="ECO:0007669"/>
    <property type="project" value="UniProtKB-EC"/>
</dbReference>
<dbReference type="InterPro" id="IPR058047">
    <property type="entry name" value="CPSase_preATP-grasp"/>
</dbReference>
<comment type="catalytic activity">
    <reaction evidence="14">
        <text>hydrogencarbonate + L-glutamine + 2 ATP + H2O = carbamoyl phosphate + L-glutamate + 2 ADP + phosphate + 2 H(+)</text>
        <dbReference type="Rhea" id="RHEA:18633"/>
        <dbReference type="ChEBI" id="CHEBI:15377"/>
        <dbReference type="ChEBI" id="CHEBI:15378"/>
        <dbReference type="ChEBI" id="CHEBI:17544"/>
        <dbReference type="ChEBI" id="CHEBI:29985"/>
        <dbReference type="ChEBI" id="CHEBI:30616"/>
        <dbReference type="ChEBI" id="CHEBI:43474"/>
        <dbReference type="ChEBI" id="CHEBI:58228"/>
        <dbReference type="ChEBI" id="CHEBI:58359"/>
        <dbReference type="ChEBI" id="CHEBI:456216"/>
        <dbReference type="EC" id="6.3.5.5"/>
    </reaction>
</comment>
<dbReference type="GO" id="GO:0006207">
    <property type="term" value="P:'de novo' pyrimidine nucleobase biosynthetic process"/>
    <property type="evidence" value="ECO:0007669"/>
    <property type="project" value="TreeGrafter"/>
</dbReference>
<dbReference type="InterPro" id="IPR036914">
    <property type="entry name" value="MGS-like_dom_sf"/>
</dbReference>
<evidence type="ECO:0000256" key="2">
    <source>
        <dbReference type="ARBA" id="ARBA00005077"/>
    </source>
</evidence>
<dbReference type="InterPro" id="IPR002195">
    <property type="entry name" value="Dihydroorotase_CS"/>
</dbReference>
<dbReference type="GO" id="GO:0005829">
    <property type="term" value="C:cytosol"/>
    <property type="evidence" value="ECO:0007669"/>
    <property type="project" value="TreeGrafter"/>
</dbReference>
<dbReference type="SUPFAM" id="SSF51556">
    <property type="entry name" value="Metallo-dependent hydrolases"/>
    <property type="match status" value="1"/>
</dbReference>
<dbReference type="Gene3D" id="3.30.1490.20">
    <property type="entry name" value="ATP-grasp fold, A domain"/>
    <property type="match status" value="1"/>
</dbReference>
<dbReference type="PRINTS" id="PR00098">
    <property type="entry name" value="CPSASE"/>
</dbReference>
<dbReference type="InterPro" id="IPR016185">
    <property type="entry name" value="PreATP-grasp_dom_sf"/>
</dbReference>
<reference evidence="19" key="1">
    <citation type="submission" date="2016-06" db="UniProtKB">
        <authorList>
            <consortium name="WormBaseParasite"/>
        </authorList>
    </citation>
    <scope>IDENTIFICATION</scope>
</reference>
<keyword evidence="4" id="KW-0055">Arginine biosynthesis</keyword>
<dbReference type="STRING" id="6186.A0A183JCF5"/>
<dbReference type="AlphaFoldDB" id="A0A183JCF5"/>
<keyword evidence="8" id="KW-0677">Repeat</keyword>
<evidence type="ECO:0000256" key="12">
    <source>
        <dbReference type="ARBA" id="ARBA00023211"/>
    </source>
</evidence>
<evidence type="ECO:0000256" key="1">
    <source>
        <dbReference type="ARBA" id="ARBA00001947"/>
    </source>
</evidence>
<dbReference type="PROSITE" id="PS00866">
    <property type="entry name" value="CPSASE_1"/>
    <property type="match status" value="1"/>
</dbReference>
<keyword evidence="6" id="KW-0028">Amino-acid biosynthesis</keyword>
<evidence type="ECO:0000259" key="16">
    <source>
        <dbReference type="PROSITE" id="PS50975"/>
    </source>
</evidence>
<dbReference type="InterPro" id="IPR032466">
    <property type="entry name" value="Metal_Hydrolase"/>
</dbReference>
<dbReference type="GO" id="GO:0004070">
    <property type="term" value="F:aspartate carbamoyltransferase activity"/>
    <property type="evidence" value="ECO:0007669"/>
    <property type="project" value="TreeGrafter"/>
</dbReference>
<protein>
    <submittedName>
        <fullName evidence="19">ATP-grasp domain-containing protein</fullName>
    </submittedName>
</protein>